<reference evidence="2" key="1">
    <citation type="journal article" date="2013" name="Genetics">
        <title>The draft genome and transcriptome of Panagrellus redivivus are shaped by the harsh demands of a free-living lifestyle.</title>
        <authorList>
            <person name="Srinivasan J."/>
            <person name="Dillman A.R."/>
            <person name="Macchietto M.G."/>
            <person name="Heikkinen L."/>
            <person name="Lakso M."/>
            <person name="Fracchia K.M."/>
            <person name="Antoshechkin I."/>
            <person name="Mortazavi A."/>
            <person name="Wong G."/>
            <person name="Sternberg P.W."/>
        </authorList>
    </citation>
    <scope>NUCLEOTIDE SEQUENCE [LARGE SCALE GENOMIC DNA]</scope>
    <source>
        <strain evidence="2">MT8872</strain>
    </source>
</reference>
<accession>A0A7E4ZSG9</accession>
<reference evidence="3" key="2">
    <citation type="submission" date="2020-10" db="UniProtKB">
        <authorList>
            <consortium name="WormBaseParasite"/>
        </authorList>
    </citation>
    <scope>IDENTIFICATION</scope>
</reference>
<organism evidence="2 3">
    <name type="scientific">Panagrellus redivivus</name>
    <name type="common">Microworm</name>
    <dbReference type="NCBI Taxonomy" id="6233"/>
    <lineage>
        <taxon>Eukaryota</taxon>
        <taxon>Metazoa</taxon>
        <taxon>Ecdysozoa</taxon>
        <taxon>Nematoda</taxon>
        <taxon>Chromadorea</taxon>
        <taxon>Rhabditida</taxon>
        <taxon>Tylenchina</taxon>
        <taxon>Panagrolaimomorpha</taxon>
        <taxon>Panagrolaimoidea</taxon>
        <taxon>Panagrolaimidae</taxon>
        <taxon>Panagrellus</taxon>
    </lineage>
</organism>
<sequence length="121" mass="13048">MVANEASTDCDDAATDTDKTGKEFVGRGCTRTGGSKEAVVSRLTLTEIIIIIGTATPEDIGGLETTRGVSKRFHPSSSRLSRTHALRQYQSTLNPIAQHYSKVNPVCIALRKQNPCIIACK</sequence>
<proteinExistence type="predicted"/>
<evidence type="ECO:0000256" key="1">
    <source>
        <dbReference type="SAM" id="MobiDB-lite"/>
    </source>
</evidence>
<evidence type="ECO:0000313" key="2">
    <source>
        <dbReference type="Proteomes" id="UP000492821"/>
    </source>
</evidence>
<dbReference type="Proteomes" id="UP000492821">
    <property type="component" value="Unassembled WGS sequence"/>
</dbReference>
<protein>
    <submittedName>
        <fullName evidence="3">Kinesin motor domain-containing protein</fullName>
    </submittedName>
</protein>
<feature type="region of interest" description="Disordered" evidence="1">
    <location>
        <begin position="1"/>
        <end position="23"/>
    </location>
</feature>
<dbReference type="AlphaFoldDB" id="A0A7E4ZSG9"/>
<dbReference type="WBParaSite" id="Pan_g14506.t1">
    <property type="protein sequence ID" value="Pan_g14506.t1"/>
    <property type="gene ID" value="Pan_g14506"/>
</dbReference>
<keyword evidence="2" id="KW-1185">Reference proteome</keyword>
<evidence type="ECO:0000313" key="3">
    <source>
        <dbReference type="WBParaSite" id="Pan_g14506.t1"/>
    </source>
</evidence>
<name>A0A7E4ZSG9_PANRE</name>